<dbReference type="EMBL" id="JAMQAW010000023">
    <property type="protein sequence ID" value="MCM2390203.1"/>
    <property type="molecule type" value="Genomic_DNA"/>
</dbReference>
<dbReference type="Proteomes" id="UP001431429">
    <property type="component" value="Unassembled WGS sequence"/>
</dbReference>
<feature type="region of interest" description="Disordered" evidence="1">
    <location>
        <begin position="674"/>
        <end position="695"/>
    </location>
</feature>
<gene>
    <name evidence="2" type="ORF">NBG84_18215</name>
</gene>
<sequence length="903" mass="97248">MTFPLAITTEIQLGGVWTDITPYVRGAMSITAGRDDETQKVKPTKLPIQLNNGDGRFSRRNPRSPWSGLIGHNTPVRTSVPGPEPYLTVNAGTDCATTPDHASLDIVGDLDVRAEATLDWTWPRSQWFASKWDEPANQRSFIVYVRDGLLYIHWSEDGTTTNSWFVSRRLPELPRRAALRVTLDVNNGIGGWTVRFYWATSLAGSWVEIGEPYVYPGITSIHAGTAPLTVARPSIFAPPAGGRIHAVQVRNGIGGSIVAGPVFTAQTPGTSSFVDSAGRTWTMIGTAEVTRRDIRMSGEIPSWPVRWDLSGADVWVSTTASGILRRLGQGQKPVPSTLRRRIPSGQPVAYWPMEDGATATTAASPIPGVTPMKVTGLDFAADSSLAGSGPLPKIKTGATLTATVPPYLNTGAWQIEVVYHLDAASAAWTTILDVYTRSNPWAQFTVQISTAGVRIIGTNADGDATSSLLTIGIADADIDGQWNRLQLRSEQDGLMTRLGIQVIPISGTSVGWATSYAGAVGAVQRIQTAFDAELNGVPIGHLAVFPVYQSTIYNFADHGYLNELVPARMRRVTDEVGQVPLTIRGRAADSEGLGPQRPASLLTLLQQAADTDGGILYEARDRPGLIYRTRTTLYNQAPVLTLDYTAPGHIAAPFEPLDDDKGVVNDVTVTRSGGSSARVVRETGPMSTAPPPDGVGIYDESVTRSLARDAQCEQIAAWRVHLGTADEARYPTVRILLHRAPELIPQVLGIHIGDKITITNPPDWLPPEPIELIVQGYKEILDTYTWEITYTCTPARPWTVGVLNHSVLGRLDTAGSQLASGVTATATSWSVTTTAGPRWITTGEFPAQFPFDITIGGERVTVTAISGTSSPQTFTVVRSANTIIKPHPTATKLSLTTPLRLAL</sequence>
<evidence type="ECO:0000313" key="2">
    <source>
        <dbReference type="EMBL" id="MCM2390203.1"/>
    </source>
</evidence>
<keyword evidence="3" id="KW-1185">Reference proteome</keyword>
<name>A0ABT0US42_9ACTN</name>
<reference evidence="2" key="1">
    <citation type="submission" date="2022-06" db="EMBL/GenBank/DDBJ databases">
        <title>Genome public.</title>
        <authorList>
            <person name="Sun Q."/>
        </authorList>
    </citation>
    <scope>NUCLEOTIDE SEQUENCE</scope>
    <source>
        <strain evidence="2">CWNU-1</strain>
    </source>
</reference>
<evidence type="ECO:0008006" key="4">
    <source>
        <dbReference type="Google" id="ProtNLM"/>
    </source>
</evidence>
<dbReference type="RefSeq" id="WP_250920532.1">
    <property type="nucleotide sequence ID" value="NZ_JAMQAW010000023.1"/>
</dbReference>
<evidence type="ECO:0000313" key="3">
    <source>
        <dbReference type="Proteomes" id="UP001431429"/>
    </source>
</evidence>
<organism evidence="2 3">
    <name type="scientific">Streptomyces albipurpureus</name>
    <dbReference type="NCBI Taxonomy" id="2897419"/>
    <lineage>
        <taxon>Bacteria</taxon>
        <taxon>Bacillati</taxon>
        <taxon>Actinomycetota</taxon>
        <taxon>Actinomycetes</taxon>
        <taxon>Kitasatosporales</taxon>
        <taxon>Streptomycetaceae</taxon>
        <taxon>Streptomyces</taxon>
    </lineage>
</organism>
<accession>A0ABT0US42</accession>
<proteinExistence type="predicted"/>
<comment type="caution">
    <text evidence="2">The sequence shown here is derived from an EMBL/GenBank/DDBJ whole genome shotgun (WGS) entry which is preliminary data.</text>
</comment>
<evidence type="ECO:0000256" key="1">
    <source>
        <dbReference type="SAM" id="MobiDB-lite"/>
    </source>
</evidence>
<protein>
    <recommendedName>
        <fullName evidence="4">Minor tail protein</fullName>
    </recommendedName>
</protein>